<evidence type="ECO:0000256" key="2">
    <source>
        <dbReference type="ARBA" id="ARBA00022964"/>
    </source>
</evidence>
<sequence length="317" mass="35367">MFKMISRRRFLQLSGMTAAGLIIPKRLEGLTCDPSTADLMGLGPYWEPNSPYRTVLASPDEPGIRLFLTGVVTANDCQTPIPNVVIDAWQANNDGCYSVFQTCETGNPENDYLNLRGRVLSGPQGQYFIETIKPGPYPLGLDRFRPSHIHFMITPPAGEPLITQLYFEGDEYIDEDAGSSDPGAIDRIIPLNETEDGLEGIFNIKLNIDPDQRVVNTLQPAHGNTNHLQDISTFPNPFNSQVEIQFDLTESSHVLVSVYDINGRWAQTITNKSLSKGRHSFHWDGKSSIGRTVSAGKYFIHFQTQNGHQLKLITFLK</sequence>
<dbReference type="InterPro" id="IPR025965">
    <property type="entry name" value="FlgD/Vpr_Ig-like"/>
</dbReference>
<gene>
    <name evidence="6" type="ORF">METZ01_LOCUS125894</name>
</gene>
<dbReference type="InterPro" id="IPR026444">
    <property type="entry name" value="Secre_tail"/>
</dbReference>
<dbReference type="GO" id="GO:0016702">
    <property type="term" value="F:oxidoreductase activity, acting on single donors with incorporation of molecular oxygen, incorporation of two atoms of oxygen"/>
    <property type="evidence" value="ECO:0007669"/>
    <property type="project" value="InterPro"/>
</dbReference>
<keyword evidence="3" id="KW-0560">Oxidoreductase</keyword>
<keyword evidence="2" id="KW-0223">Dioxygenase</keyword>
<dbReference type="PROSITE" id="PS51318">
    <property type="entry name" value="TAT"/>
    <property type="match status" value="1"/>
</dbReference>
<proteinExistence type="inferred from homology"/>
<dbReference type="Gene3D" id="2.60.130.10">
    <property type="entry name" value="Aromatic compound dioxygenase"/>
    <property type="match status" value="1"/>
</dbReference>
<evidence type="ECO:0008006" key="7">
    <source>
        <dbReference type="Google" id="ProtNLM"/>
    </source>
</evidence>
<dbReference type="EMBL" id="UINC01017579">
    <property type="protein sequence ID" value="SVA73040.1"/>
    <property type="molecule type" value="Genomic_DNA"/>
</dbReference>
<dbReference type="AlphaFoldDB" id="A0A381Y819"/>
<organism evidence="6">
    <name type="scientific">marine metagenome</name>
    <dbReference type="NCBI Taxonomy" id="408172"/>
    <lineage>
        <taxon>unclassified sequences</taxon>
        <taxon>metagenomes</taxon>
        <taxon>ecological metagenomes</taxon>
    </lineage>
</organism>
<dbReference type="GO" id="GO:0008199">
    <property type="term" value="F:ferric iron binding"/>
    <property type="evidence" value="ECO:0007669"/>
    <property type="project" value="InterPro"/>
</dbReference>
<dbReference type="InterPro" id="IPR015889">
    <property type="entry name" value="Intradiol_dOase_core"/>
</dbReference>
<dbReference type="InterPro" id="IPR050770">
    <property type="entry name" value="Intradiol_RC_Dioxygenase"/>
</dbReference>
<name>A0A381Y819_9ZZZZ</name>
<dbReference type="Gene3D" id="2.60.40.4070">
    <property type="match status" value="1"/>
</dbReference>
<protein>
    <recommendedName>
        <fullName evidence="7">FlgD Ig-like domain-containing protein</fullName>
    </recommendedName>
</protein>
<reference evidence="6" key="1">
    <citation type="submission" date="2018-05" db="EMBL/GenBank/DDBJ databases">
        <authorList>
            <person name="Lanie J.A."/>
            <person name="Ng W.-L."/>
            <person name="Kazmierczak K.M."/>
            <person name="Andrzejewski T.M."/>
            <person name="Davidsen T.M."/>
            <person name="Wayne K.J."/>
            <person name="Tettelin H."/>
            <person name="Glass J.I."/>
            <person name="Rusch D."/>
            <person name="Podicherti R."/>
            <person name="Tsui H.-C.T."/>
            <person name="Winkler M.E."/>
        </authorList>
    </citation>
    <scope>NUCLEOTIDE SEQUENCE</scope>
</reference>
<evidence type="ECO:0000256" key="3">
    <source>
        <dbReference type="ARBA" id="ARBA00023002"/>
    </source>
</evidence>
<evidence type="ECO:0000259" key="5">
    <source>
        <dbReference type="Pfam" id="PF13860"/>
    </source>
</evidence>
<feature type="domain" description="Intradiol ring-cleavage dioxygenases" evidence="4">
    <location>
        <begin position="56"/>
        <end position="189"/>
    </location>
</feature>
<dbReference type="Pfam" id="PF00775">
    <property type="entry name" value="Dioxygenase_C"/>
    <property type="match status" value="1"/>
</dbReference>
<feature type="domain" description="FlgD/Vpr Ig-like" evidence="5">
    <location>
        <begin position="241"/>
        <end position="306"/>
    </location>
</feature>
<dbReference type="NCBIfam" id="TIGR04183">
    <property type="entry name" value="Por_Secre_tail"/>
    <property type="match status" value="1"/>
</dbReference>
<dbReference type="InterPro" id="IPR000627">
    <property type="entry name" value="Intradiol_dOase_C"/>
</dbReference>
<evidence type="ECO:0000259" key="4">
    <source>
        <dbReference type="Pfam" id="PF00775"/>
    </source>
</evidence>
<accession>A0A381Y819</accession>
<evidence type="ECO:0000313" key="6">
    <source>
        <dbReference type="EMBL" id="SVA73040.1"/>
    </source>
</evidence>
<dbReference type="SUPFAM" id="SSF49482">
    <property type="entry name" value="Aromatic compound dioxygenase"/>
    <property type="match status" value="1"/>
</dbReference>
<dbReference type="Pfam" id="PF13860">
    <property type="entry name" value="FlgD_ig"/>
    <property type="match status" value="1"/>
</dbReference>
<dbReference type="PANTHER" id="PTHR33711:SF10">
    <property type="entry name" value="INTRADIOL RING-CLEAVAGE DIOXYGENASES DOMAIN-CONTAINING PROTEIN"/>
    <property type="match status" value="1"/>
</dbReference>
<comment type="similarity">
    <text evidence="1">Belongs to the intradiol ring-cleavage dioxygenase family.</text>
</comment>
<evidence type="ECO:0000256" key="1">
    <source>
        <dbReference type="ARBA" id="ARBA00007825"/>
    </source>
</evidence>
<dbReference type="InterPro" id="IPR006311">
    <property type="entry name" value="TAT_signal"/>
</dbReference>
<dbReference type="PANTHER" id="PTHR33711">
    <property type="entry name" value="DIOXYGENASE, PUTATIVE (AFU_ORTHOLOGUE AFUA_2G02910)-RELATED"/>
    <property type="match status" value="1"/>
</dbReference>